<dbReference type="UniPathway" id="UPA00068">
    <property type="reaction ID" value="UER00171"/>
</dbReference>
<dbReference type="PRINTS" id="PR00096">
    <property type="entry name" value="GATASE"/>
</dbReference>
<dbReference type="FunFam" id="3.50.30.20:FF:000001">
    <property type="entry name" value="Carbamoyl-phosphate synthase small chain"/>
    <property type="match status" value="1"/>
</dbReference>
<dbReference type="NCBIfam" id="TIGR01368">
    <property type="entry name" value="CPSaseIIsmall"/>
    <property type="match status" value="1"/>
</dbReference>
<feature type="binding site" evidence="11">
    <location>
        <position position="257"/>
    </location>
    <ligand>
        <name>L-glutamine</name>
        <dbReference type="ChEBI" id="CHEBI:58359"/>
    </ligand>
</feature>
<comment type="caution">
    <text evidence="13">The sequence shown here is derived from an EMBL/GenBank/DDBJ whole genome shotgun (WGS) entry which is preliminary data.</text>
</comment>
<dbReference type="PROSITE" id="PS51273">
    <property type="entry name" value="GATASE_TYPE_1"/>
    <property type="match status" value="1"/>
</dbReference>
<comment type="subunit">
    <text evidence="11">Composed of two chains; the small (or glutamine) chain promotes the hydrolysis of glutamine to ammonia, which is used by the large (or ammonia) chain to synthesize carbamoyl phosphate. Tetramer of heterodimers (alpha,beta)4.</text>
</comment>
<evidence type="ECO:0000313" key="13">
    <source>
        <dbReference type="EMBL" id="EON75436.1"/>
    </source>
</evidence>
<feature type="binding site" evidence="11">
    <location>
        <position position="328"/>
    </location>
    <ligand>
        <name>L-glutamine</name>
        <dbReference type="ChEBI" id="CHEBI:58359"/>
    </ligand>
</feature>
<dbReference type="InterPro" id="IPR029062">
    <property type="entry name" value="Class_I_gatase-like"/>
</dbReference>
<keyword evidence="6 11" id="KW-0067">ATP-binding</keyword>
<comment type="catalytic activity">
    <reaction evidence="10 11">
        <text>L-glutamine + H2O = L-glutamate + NH4(+)</text>
        <dbReference type="Rhea" id="RHEA:15889"/>
        <dbReference type="ChEBI" id="CHEBI:15377"/>
        <dbReference type="ChEBI" id="CHEBI:28938"/>
        <dbReference type="ChEBI" id="CHEBI:29985"/>
        <dbReference type="ChEBI" id="CHEBI:58359"/>
    </reaction>
</comment>
<dbReference type="Proteomes" id="UP000013909">
    <property type="component" value="Unassembled WGS sequence"/>
</dbReference>
<accession>R7ZMV8</accession>
<dbReference type="InterPro" id="IPR035686">
    <property type="entry name" value="CPSase_GATase1"/>
</dbReference>
<dbReference type="SUPFAM" id="SSF52021">
    <property type="entry name" value="Carbamoyl phosphate synthetase, small subunit N-terminal domain"/>
    <property type="match status" value="1"/>
</dbReference>
<dbReference type="GO" id="GO:0006207">
    <property type="term" value="P:'de novo' pyrimidine nucleobase biosynthetic process"/>
    <property type="evidence" value="ECO:0007669"/>
    <property type="project" value="InterPro"/>
</dbReference>
<dbReference type="SUPFAM" id="SSF52317">
    <property type="entry name" value="Class I glutamine amidotransferase-like"/>
    <property type="match status" value="1"/>
</dbReference>
<name>R7ZMV8_9BACT</name>
<keyword evidence="11" id="KW-0055">Arginine biosynthesis</keyword>
<comment type="similarity">
    <text evidence="3 11">Belongs to the CarA family.</text>
</comment>
<reference evidence="13 14" key="1">
    <citation type="submission" date="2013-02" db="EMBL/GenBank/DDBJ databases">
        <title>A novel strain isolated from Lonar lake, Maharashtra, India.</title>
        <authorList>
            <person name="Singh A."/>
        </authorList>
    </citation>
    <scope>NUCLEOTIDE SEQUENCE [LARGE SCALE GENOMIC DNA]</scope>
    <source>
        <strain evidence="13 14">AK24</strain>
    </source>
</reference>
<feature type="binding site" evidence="11">
    <location>
        <position position="77"/>
    </location>
    <ligand>
        <name>L-glutamine</name>
        <dbReference type="ChEBI" id="CHEBI:58359"/>
    </ligand>
</feature>
<evidence type="ECO:0000259" key="12">
    <source>
        <dbReference type="SMART" id="SM01097"/>
    </source>
</evidence>
<keyword evidence="14" id="KW-1185">Reference proteome</keyword>
<evidence type="ECO:0000256" key="6">
    <source>
        <dbReference type="ARBA" id="ARBA00022840"/>
    </source>
</evidence>
<dbReference type="InterPro" id="IPR050472">
    <property type="entry name" value="Anth_synth/Amidotransfase"/>
</dbReference>
<dbReference type="PANTHER" id="PTHR43418:SF7">
    <property type="entry name" value="CARBAMOYL-PHOSPHATE SYNTHASE SMALL CHAIN"/>
    <property type="match status" value="1"/>
</dbReference>
<keyword evidence="4 11" id="KW-0436">Ligase</keyword>
<comment type="function">
    <text evidence="11">Small subunit of the glutamine-dependent carbamoyl phosphate synthetase (CPSase). CPSase catalyzes the formation of carbamoyl phosphate from the ammonia moiety of glutamine, carbonate, and phosphate donated by ATP, constituting the first step of 2 biosynthetic pathways, one leading to arginine and/or urea and the other to pyrimidine nucleotides. The small subunit (glutamine amidotransferase) binds and cleaves glutamine to supply the large subunit with the substrate ammonia.</text>
</comment>
<evidence type="ECO:0000256" key="3">
    <source>
        <dbReference type="ARBA" id="ARBA00007800"/>
    </source>
</evidence>
<evidence type="ECO:0000256" key="9">
    <source>
        <dbReference type="ARBA" id="ARBA00048816"/>
    </source>
</evidence>
<sequence>MVQSLFCILSAFILPLTDKILKFAHSNLIMTRKKATLLLADGMVFHGTLVGKEGTSGGEICFNTGMTGYQEIYTDPSYTGQIIVNTTPHIGNYGVVDDEAESARPLIAGIVVNDFSNVYSRLDAKQSLQEYLAEHGITGIADIDTRLLVRHIRSKGAMNAIISSEISDLDALRAELKKVPDMNGLELSSQVCTKEPYFFGEEGSSIKVACVDYGIKRNILRCLSERGAYCKVFPAKTSLEEMEAWGPDAYFLSNGPGDPAVMDYAVETAKQILALGKPLFGICLGHQILARACGISTYKMHHGHRGLNHPIKNLLTGKSEITSQNHGFVVTKEDIAKNPDVEITHVHLNDGSVAGIRLKSRPAFSVQYHPESSPGPHDSRYLFDEFISLTKK</sequence>
<dbReference type="UniPathway" id="UPA00070">
    <property type="reaction ID" value="UER00115"/>
</dbReference>
<dbReference type="GO" id="GO:0006526">
    <property type="term" value="P:L-arginine biosynthetic process"/>
    <property type="evidence" value="ECO:0007669"/>
    <property type="project" value="UniProtKB-UniRule"/>
</dbReference>
<evidence type="ECO:0000256" key="5">
    <source>
        <dbReference type="ARBA" id="ARBA00022741"/>
    </source>
</evidence>
<feature type="binding site" evidence="11">
    <location>
        <position position="255"/>
    </location>
    <ligand>
        <name>L-glutamine</name>
        <dbReference type="ChEBI" id="CHEBI:58359"/>
    </ligand>
</feature>
<evidence type="ECO:0000256" key="2">
    <source>
        <dbReference type="ARBA" id="ARBA00005077"/>
    </source>
</evidence>
<dbReference type="Gene3D" id="3.40.50.880">
    <property type="match status" value="1"/>
</dbReference>
<feature type="domain" description="Carbamoyl-phosphate synthase small subunit N-terminal" evidence="12">
    <location>
        <begin position="33"/>
        <end position="163"/>
    </location>
</feature>
<comment type="catalytic activity">
    <reaction evidence="9 11">
        <text>hydrogencarbonate + L-glutamine + 2 ATP + H2O = carbamoyl phosphate + L-glutamate + 2 ADP + phosphate + 2 H(+)</text>
        <dbReference type="Rhea" id="RHEA:18633"/>
        <dbReference type="ChEBI" id="CHEBI:15377"/>
        <dbReference type="ChEBI" id="CHEBI:15378"/>
        <dbReference type="ChEBI" id="CHEBI:17544"/>
        <dbReference type="ChEBI" id="CHEBI:29985"/>
        <dbReference type="ChEBI" id="CHEBI:30616"/>
        <dbReference type="ChEBI" id="CHEBI:43474"/>
        <dbReference type="ChEBI" id="CHEBI:58228"/>
        <dbReference type="ChEBI" id="CHEBI:58359"/>
        <dbReference type="ChEBI" id="CHEBI:456216"/>
        <dbReference type="EC" id="6.3.5.5"/>
    </reaction>
</comment>
<dbReference type="PRINTS" id="PR00097">
    <property type="entry name" value="ANTSNTHASEII"/>
</dbReference>
<dbReference type="NCBIfam" id="NF009475">
    <property type="entry name" value="PRK12838.1"/>
    <property type="match status" value="1"/>
</dbReference>
<feature type="region of interest" description="CPSase" evidence="11">
    <location>
        <begin position="1"/>
        <end position="206"/>
    </location>
</feature>
<evidence type="ECO:0000313" key="14">
    <source>
        <dbReference type="Proteomes" id="UP000013909"/>
    </source>
</evidence>
<dbReference type="InterPro" id="IPR006274">
    <property type="entry name" value="CarbamoylP_synth_ssu"/>
</dbReference>
<dbReference type="Gene3D" id="3.50.30.20">
    <property type="entry name" value="Carbamoyl-phosphate synthase small subunit, N-terminal domain"/>
    <property type="match status" value="1"/>
</dbReference>
<evidence type="ECO:0000256" key="4">
    <source>
        <dbReference type="ARBA" id="ARBA00022598"/>
    </source>
</evidence>
<feature type="active site" evidence="11">
    <location>
        <position position="371"/>
    </location>
</feature>
<keyword evidence="5 11" id="KW-0547">Nucleotide-binding</keyword>
<evidence type="ECO:0000256" key="1">
    <source>
        <dbReference type="ARBA" id="ARBA00004812"/>
    </source>
</evidence>
<dbReference type="GO" id="GO:0006541">
    <property type="term" value="P:glutamine metabolic process"/>
    <property type="evidence" value="ECO:0007669"/>
    <property type="project" value="InterPro"/>
</dbReference>
<dbReference type="InterPro" id="IPR017926">
    <property type="entry name" value="GATASE"/>
</dbReference>
<dbReference type="PRINTS" id="PR00099">
    <property type="entry name" value="CPSGATASE"/>
</dbReference>
<dbReference type="EMBL" id="AQHR01000107">
    <property type="protein sequence ID" value="EON75436.1"/>
    <property type="molecule type" value="Genomic_DNA"/>
</dbReference>
<dbReference type="EC" id="6.3.5.5" evidence="11"/>
<proteinExistence type="inferred from homology"/>
<comment type="pathway">
    <text evidence="1 11">Pyrimidine metabolism; UMP biosynthesis via de novo pathway; (S)-dihydroorotate from bicarbonate: step 1/3.</text>
</comment>
<keyword evidence="11" id="KW-0028">Amino-acid biosynthesis</keyword>
<feature type="active site" evidence="11">
    <location>
        <position position="369"/>
    </location>
</feature>
<evidence type="ECO:0000256" key="7">
    <source>
        <dbReference type="ARBA" id="ARBA00022962"/>
    </source>
</evidence>
<gene>
    <name evidence="11" type="primary">carA</name>
    <name evidence="13" type="ORF">ADIS_4140</name>
</gene>
<evidence type="ECO:0000256" key="10">
    <source>
        <dbReference type="ARBA" id="ARBA00049285"/>
    </source>
</evidence>
<feature type="binding site" evidence="11">
    <location>
        <position position="327"/>
    </location>
    <ligand>
        <name>L-glutamine</name>
        <dbReference type="ChEBI" id="CHEBI:58359"/>
    </ligand>
</feature>
<dbReference type="CDD" id="cd01744">
    <property type="entry name" value="GATase1_CPSase"/>
    <property type="match status" value="1"/>
</dbReference>
<dbReference type="InterPro" id="IPR002474">
    <property type="entry name" value="CarbamoylP_synth_ssu_N"/>
</dbReference>
<dbReference type="SMART" id="SM01097">
    <property type="entry name" value="CPSase_sm_chain"/>
    <property type="match status" value="1"/>
</dbReference>
<keyword evidence="7 11" id="KW-0315">Glutamine amidotransferase</keyword>
<feature type="active site" description="Nucleophile" evidence="11">
    <location>
        <position position="283"/>
    </location>
</feature>
<dbReference type="AlphaFoldDB" id="R7ZMV8"/>
<dbReference type="Pfam" id="PF00117">
    <property type="entry name" value="GATase"/>
    <property type="match status" value="1"/>
</dbReference>
<dbReference type="Pfam" id="PF00988">
    <property type="entry name" value="CPSase_sm_chain"/>
    <property type="match status" value="1"/>
</dbReference>
<dbReference type="GO" id="GO:0004359">
    <property type="term" value="F:glutaminase activity"/>
    <property type="evidence" value="ECO:0007669"/>
    <property type="project" value="RHEA"/>
</dbReference>
<dbReference type="GO" id="GO:0044205">
    <property type="term" value="P:'de novo' UMP biosynthetic process"/>
    <property type="evidence" value="ECO:0007669"/>
    <property type="project" value="UniProtKB-UniRule"/>
</dbReference>
<evidence type="ECO:0000256" key="8">
    <source>
        <dbReference type="ARBA" id="ARBA00022975"/>
    </source>
</evidence>
<evidence type="ECO:0000256" key="11">
    <source>
        <dbReference type="HAMAP-Rule" id="MF_01209"/>
    </source>
</evidence>
<dbReference type="STRING" id="1232681.ADIS_4140"/>
<dbReference type="PANTHER" id="PTHR43418">
    <property type="entry name" value="MULTIFUNCTIONAL TRYPTOPHAN BIOSYNTHESIS PROTEIN-RELATED"/>
    <property type="match status" value="1"/>
</dbReference>
<dbReference type="PATRIC" id="fig|1288963.3.peg.4138"/>
<comment type="pathway">
    <text evidence="2 11">Amino-acid biosynthesis; L-arginine biosynthesis; carbamoyl phosphate from bicarbonate: step 1/1.</text>
</comment>
<organism evidence="13 14">
    <name type="scientific">Lunatimonas lonarensis</name>
    <dbReference type="NCBI Taxonomy" id="1232681"/>
    <lineage>
        <taxon>Bacteria</taxon>
        <taxon>Pseudomonadati</taxon>
        <taxon>Bacteroidota</taxon>
        <taxon>Cytophagia</taxon>
        <taxon>Cytophagales</taxon>
        <taxon>Cyclobacteriaceae</taxon>
    </lineage>
</organism>
<dbReference type="GO" id="GO:0005524">
    <property type="term" value="F:ATP binding"/>
    <property type="evidence" value="ECO:0007669"/>
    <property type="project" value="UniProtKB-UniRule"/>
</dbReference>
<feature type="binding site" evidence="11">
    <location>
        <position position="284"/>
    </location>
    <ligand>
        <name>L-glutamine</name>
        <dbReference type="ChEBI" id="CHEBI:58359"/>
    </ligand>
</feature>
<protein>
    <recommendedName>
        <fullName evidence="11">Carbamoyl phosphate synthase small chain</fullName>
        <ecNumber evidence="11">6.3.5.5</ecNumber>
    </recommendedName>
    <alternativeName>
        <fullName evidence="11">Carbamoyl phosphate synthetase glutamine chain</fullName>
    </alternativeName>
</protein>
<dbReference type="InterPro" id="IPR036480">
    <property type="entry name" value="CarbP_synth_ssu_N_sf"/>
</dbReference>
<dbReference type="GO" id="GO:0004088">
    <property type="term" value="F:carbamoyl-phosphate synthase (glutamine-hydrolyzing) activity"/>
    <property type="evidence" value="ECO:0007669"/>
    <property type="project" value="UniProtKB-UniRule"/>
</dbReference>
<feature type="binding site" evidence="11">
    <location>
        <position position="287"/>
    </location>
    <ligand>
        <name>L-glutamine</name>
        <dbReference type="ChEBI" id="CHEBI:58359"/>
    </ligand>
</feature>
<keyword evidence="8 11" id="KW-0665">Pyrimidine biosynthesis</keyword>
<feature type="binding site" evidence="11">
    <location>
        <position position="325"/>
    </location>
    <ligand>
        <name>L-glutamine</name>
        <dbReference type="ChEBI" id="CHEBI:58359"/>
    </ligand>
</feature>
<dbReference type="HAMAP" id="MF_01209">
    <property type="entry name" value="CPSase_S_chain"/>
    <property type="match status" value="1"/>
</dbReference>